<accession>A0ABT0FE31</accession>
<evidence type="ECO:0000313" key="2">
    <source>
        <dbReference type="Proteomes" id="UP001300096"/>
    </source>
</evidence>
<keyword evidence="2" id="KW-1185">Reference proteome</keyword>
<gene>
    <name evidence="1" type="ORF">KZC51_09265</name>
</gene>
<dbReference type="SUPFAM" id="SSF53756">
    <property type="entry name" value="UDP-Glycosyltransferase/glycogen phosphorylase"/>
    <property type="match status" value="1"/>
</dbReference>
<name>A0ABT0FE31_9MICO</name>
<dbReference type="Gene3D" id="3.40.50.2000">
    <property type="entry name" value="Glycogen Phosphorylase B"/>
    <property type="match status" value="1"/>
</dbReference>
<organism evidence="1 2">
    <name type="scientific">Microbacterium croceum</name>
    <dbReference type="NCBI Taxonomy" id="2851645"/>
    <lineage>
        <taxon>Bacteria</taxon>
        <taxon>Bacillati</taxon>
        <taxon>Actinomycetota</taxon>
        <taxon>Actinomycetes</taxon>
        <taxon>Micrococcales</taxon>
        <taxon>Microbacteriaceae</taxon>
        <taxon>Microbacterium</taxon>
    </lineage>
</organism>
<dbReference type="EMBL" id="JAHWXN010000001">
    <property type="protein sequence ID" value="MCK2036326.1"/>
    <property type="molecule type" value="Genomic_DNA"/>
</dbReference>
<dbReference type="Proteomes" id="UP001300096">
    <property type="component" value="Unassembled WGS sequence"/>
</dbReference>
<evidence type="ECO:0000313" key="1">
    <source>
        <dbReference type="EMBL" id="MCK2036326.1"/>
    </source>
</evidence>
<proteinExistence type="predicted"/>
<reference evidence="1 2" key="1">
    <citation type="submission" date="2021-06" db="EMBL/GenBank/DDBJ databases">
        <title>Genome-based taxonomic framework of Microbacterium strains isolated from marine environment, the description of four new species and reclassification of four preexisting species.</title>
        <authorList>
            <person name="Lee S.D."/>
            <person name="Kim S.-M."/>
            <person name="Byeon Y.-S."/>
            <person name="Yang H.L."/>
            <person name="Kim I.S."/>
        </authorList>
    </citation>
    <scope>NUCLEOTIDE SEQUENCE [LARGE SCALE GENOMIC DNA]</scope>
    <source>
        <strain evidence="1 2">SSW1-49</strain>
    </source>
</reference>
<comment type="caution">
    <text evidence="1">The sequence shown here is derived from an EMBL/GenBank/DDBJ whole genome shotgun (WGS) entry which is preliminary data.</text>
</comment>
<sequence>MTRLLIISFSDLNSDARLQRQIAALSGSYDIITAGFGSRPAGSAQHITLPLPPSGVARTRRMRLESVLLRLRAYGLIHRTSPLLRAAREALKGTAVDLVLANDIDAAPLAYDLVSADRVHVDLHEFFPGLHDDNPAWAAHRGPYNGWQVRTFAAPAASTTTVAAEIAERYRAFGLTAEVVTNASDFEDRPVRPVGSPIRVVHTGAALAGRHLETMIEGVALSRADIEFTLHLMPNDRAYIDRLRARAAELPNVRVLDGVPHADLIDTLAQHDVGIHILPATSTNHRLALPNKFFDFVQARLGVIVGPTPAMAGMTERYGFGVVTSGFEARDVAEALDALSPEAVSAWKRASDLAATEISAEHQVGTWVRAIARLAAN</sequence>
<dbReference type="RefSeq" id="WP_247629694.1">
    <property type="nucleotide sequence ID" value="NZ_JAHWXN010000001.1"/>
</dbReference>
<protein>
    <submittedName>
        <fullName evidence="1">Glycosyltransferase family 1 protein</fullName>
    </submittedName>
</protein>